<organism evidence="1 2">
    <name type="scientific">Rattus norvegicus</name>
    <name type="common">Rat</name>
    <dbReference type="NCBI Taxonomy" id="10116"/>
    <lineage>
        <taxon>Eukaryota</taxon>
        <taxon>Metazoa</taxon>
        <taxon>Chordata</taxon>
        <taxon>Craniata</taxon>
        <taxon>Vertebrata</taxon>
        <taxon>Euteleostomi</taxon>
        <taxon>Mammalia</taxon>
        <taxon>Eutheria</taxon>
        <taxon>Euarchontoglires</taxon>
        <taxon>Glires</taxon>
        <taxon>Rodentia</taxon>
        <taxon>Myomorpha</taxon>
        <taxon>Muroidea</taxon>
        <taxon>Muridae</taxon>
        <taxon>Murinae</taxon>
        <taxon>Rattus</taxon>
    </lineage>
</organism>
<dbReference type="EMBL" id="CH473968">
    <property type="protein sequence ID" value="EDL80432.1"/>
    <property type="molecule type" value="Genomic_DNA"/>
</dbReference>
<dbReference type="AlphaFoldDB" id="A6IS81"/>
<accession>A6IS81</accession>
<protein>
    <submittedName>
        <fullName evidence="1">RCG31482</fullName>
    </submittedName>
</protein>
<reference evidence="2" key="1">
    <citation type="submission" date="2005-09" db="EMBL/GenBank/DDBJ databases">
        <authorList>
            <person name="Mural R.J."/>
            <person name="Li P.W."/>
            <person name="Adams M.D."/>
            <person name="Amanatides P.G."/>
            <person name="Baden-Tillson H."/>
            <person name="Barnstead M."/>
            <person name="Chin S.H."/>
            <person name="Dew I."/>
            <person name="Evans C.A."/>
            <person name="Ferriera S."/>
            <person name="Flanigan M."/>
            <person name="Fosler C."/>
            <person name="Glodek A."/>
            <person name="Gu Z."/>
            <person name="Holt R.A."/>
            <person name="Jennings D."/>
            <person name="Kraft C.L."/>
            <person name="Lu F."/>
            <person name="Nguyen T."/>
            <person name="Nusskern D.R."/>
            <person name="Pfannkoch C.M."/>
            <person name="Sitter C."/>
            <person name="Sutton G.G."/>
            <person name="Venter J.C."/>
            <person name="Wang Z."/>
            <person name="Woodage T."/>
            <person name="Zheng X.H."/>
            <person name="Zhong F."/>
        </authorList>
    </citation>
    <scope>NUCLEOTIDE SEQUENCE [LARGE SCALE GENOMIC DNA]</scope>
    <source>
        <strain>BN</strain>
        <strain evidence="2">Sprague-Dawley</strain>
    </source>
</reference>
<dbReference type="Proteomes" id="UP000234681">
    <property type="component" value="Chromosome 5"/>
</dbReference>
<gene>
    <name evidence="1" type="ORF">rCG_31482</name>
</gene>
<evidence type="ECO:0000313" key="1">
    <source>
        <dbReference type="EMBL" id="EDL80432.1"/>
    </source>
</evidence>
<proteinExistence type="predicted"/>
<sequence>MGFLHCADHRSTGPQQRLPETPWLIVETSPCYELQCSLLFAQSSLLLCKENGFIIENRLLIFSYSPSSACKYQVGIASDYIVFEYLTLKIAV</sequence>
<evidence type="ECO:0000313" key="2">
    <source>
        <dbReference type="Proteomes" id="UP000234681"/>
    </source>
</evidence>
<name>A6IS81_RAT</name>